<dbReference type="CDD" id="cd00299">
    <property type="entry name" value="GST_C_family"/>
    <property type="match status" value="1"/>
</dbReference>
<feature type="domain" description="GST N-terminal" evidence="1">
    <location>
        <begin position="6"/>
        <end position="79"/>
    </location>
</feature>
<dbReference type="SUPFAM" id="SSF47616">
    <property type="entry name" value="GST C-terminal domain-like"/>
    <property type="match status" value="1"/>
</dbReference>
<accession>A0ABV6ZT49</accession>
<gene>
    <name evidence="2" type="ORF">ACFOOR_00645</name>
</gene>
<name>A0ABV6ZT49_9PROT</name>
<organism evidence="2 3">
    <name type="scientific">Hyphobacterium vulgare</name>
    <dbReference type="NCBI Taxonomy" id="1736751"/>
    <lineage>
        <taxon>Bacteria</taxon>
        <taxon>Pseudomonadati</taxon>
        <taxon>Pseudomonadota</taxon>
        <taxon>Alphaproteobacteria</taxon>
        <taxon>Maricaulales</taxon>
        <taxon>Maricaulaceae</taxon>
        <taxon>Hyphobacterium</taxon>
    </lineage>
</organism>
<dbReference type="RefSeq" id="WP_343163680.1">
    <property type="nucleotide sequence ID" value="NZ_JBHRSV010000001.1"/>
</dbReference>
<dbReference type="Pfam" id="PF13417">
    <property type="entry name" value="GST_N_3"/>
    <property type="match status" value="1"/>
</dbReference>
<dbReference type="Proteomes" id="UP001595379">
    <property type="component" value="Unassembled WGS sequence"/>
</dbReference>
<dbReference type="InterPro" id="IPR036282">
    <property type="entry name" value="Glutathione-S-Trfase_C_sf"/>
</dbReference>
<dbReference type="Pfam" id="PF13410">
    <property type="entry name" value="GST_C_2"/>
    <property type="match status" value="1"/>
</dbReference>
<protein>
    <submittedName>
        <fullName evidence="2">Glutathione S-transferase family protein</fullName>
    </submittedName>
</protein>
<evidence type="ECO:0000313" key="3">
    <source>
        <dbReference type="Proteomes" id="UP001595379"/>
    </source>
</evidence>
<evidence type="ECO:0000259" key="1">
    <source>
        <dbReference type="Pfam" id="PF13417"/>
    </source>
</evidence>
<sequence>MRHYRLITSPESIASLKMRLYLQRRNIAFREVSASRLILKSEILPRLKRIDIPVLVTPSNETVQDTRAMIDHLESREPGDGLLPDDSEGRIANRLIEMFADDWLSPTASFAVWSAESPAAATELAATLYPEHEDDMRARVSRRLHAQVRARLGRQGLIDKTWPSRAARIGDLSALLERHFEVSPFLLGGLPSIADCALAAPFQFLWNETEFGIELLSRLPRLSRWMHAMHGGSVRPAEASRSTVNEATLLPILRFAAEQTLPHALGACEAVADWAGAHPGRINLPRSVGNSAAKRDPEKVSREYAPATAWMLQRLLDALDDAAPAAFELIDASGCGMLERYRPRRTLRHEHHRFRLNIDPDPDAAAIDVHALAEPLLKARNRAVETRDLERLVLG</sequence>
<keyword evidence="3" id="KW-1185">Reference proteome</keyword>
<proteinExistence type="predicted"/>
<reference evidence="3" key="1">
    <citation type="journal article" date="2019" name="Int. J. Syst. Evol. Microbiol.">
        <title>The Global Catalogue of Microorganisms (GCM) 10K type strain sequencing project: providing services to taxonomists for standard genome sequencing and annotation.</title>
        <authorList>
            <consortium name="The Broad Institute Genomics Platform"/>
            <consortium name="The Broad Institute Genome Sequencing Center for Infectious Disease"/>
            <person name="Wu L."/>
            <person name="Ma J."/>
        </authorList>
    </citation>
    <scope>NUCLEOTIDE SEQUENCE [LARGE SCALE GENOMIC DNA]</scope>
    <source>
        <strain evidence="3">KCTC 52487</strain>
    </source>
</reference>
<dbReference type="SUPFAM" id="SSF52833">
    <property type="entry name" value="Thioredoxin-like"/>
    <property type="match status" value="1"/>
</dbReference>
<dbReference type="Gene3D" id="3.40.30.10">
    <property type="entry name" value="Glutaredoxin"/>
    <property type="match status" value="1"/>
</dbReference>
<dbReference type="Gene3D" id="1.20.1050.10">
    <property type="match status" value="2"/>
</dbReference>
<dbReference type="InterPro" id="IPR036249">
    <property type="entry name" value="Thioredoxin-like_sf"/>
</dbReference>
<comment type="caution">
    <text evidence="2">The sequence shown here is derived from an EMBL/GenBank/DDBJ whole genome shotgun (WGS) entry which is preliminary data.</text>
</comment>
<dbReference type="EMBL" id="JBHRSV010000001">
    <property type="protein sequence ID" value="MFC2924607.1"/>
    <property type="molecule type" value="Genomic_DNA"/>
</dbReference>
<dbReference type="InterPro" id="IPR004045">
    <property type="entry name" value="Glutathione_S-Trfase_N"/>
</dbReference>
<evidence type="ECO:0000313" key="2">
    <source>
        <dbReference type="EMBL" id="MFC2924607.1"/>
    </source>
</evidence>